<dbReference type="Pfam" id="PF04082">
    <property type="entry name" value="Fungal_trans"/>
    <property type="match status" value="1"/>
</dbReference>
<dbReference type="PROSITE" id="PS50048">
    <property type="entry name" value="ZN2_CY6_FUNGAL_2"/>
    <property type="match status" value="1"/>
</dbReference>
<dbReference type="InterPro" id="IPR050815">
    <property type="entry name" value="TF_fung"/>
</dbReference>
<dbReference type="GO" id="GO:0006351">
    <property type="term" value="P:DNA-templated transcription"/>
    <property type="evidence" value="ECO:0007669"/>
    <property type="project" value="InterPro"/>
</dbReference>
<comment type="caution">
    <text evidence="7">The sequence shown here is derived from an EMBL/GenBank/DDBJ whole genome shotgun (WGS) entry which is preliminary data.</text>
</comment>
<keyword evidence="4" id="KW-0804">Transcription</keyword>
<evidence type="ECO:0000256" key="1">
    <source>
        <dbReference type="ARBA" id="ARBA00004123"/>
    </source>
</evidence>
<evidence type="ECO:0000256" key="4">
    <source>
        <dbReference type="ARBA" id="ARBA00023163"/>
    </source>
</evidence>
<keyword evidence="2" id="KW-0479">Metal-binding</keyword>
<evidence type="ECO:0000313" key="8">
    <source>
        <dbReference type="Proteomes" id="UP001172159"/>
    </source>
</evidence>
<comment type="subcellular location">
    <subcellularLocation>
        <location evidence="1">Nucleus</location>
    </subcellularLocation>
</comment>
<dbReference type="Pfam" id="PF00172">
    <property type="entry name" value="Zn_clus"/>
    <property type="match status" value="1"/>
</dbReference>
<evidence type="ECO:0000256" key="3">
    <source>
        <dbReference type="ARBA" id="ARBA00023015"/>
    </source>
</evidence>
<dbReference type="EMBL" id="JAUKTV010000001">
    <property type="protein sequence ID" value="KAK0747929.1"/>
    <property type="molecule type" value="Genomic_DNA"/>
</dbReference>
<sequence length="530" mass="59143">MSTASSPVATSPQPDAQKASRVCLNCKRKKKKCDKALPSCSRCVESYQVCQHEDDIVPGNPVTAGYLYGGVPSPLGNPVQLHRQSPMAWGGSLRPSLVTSIRSADNIHTYALQCVFDILESRQGIEQTVSAFFEGPNACWFSIVDRSDFESLLEDFWTNPSAETCVLILCMSLIARPSISSPSPTAIGDGVYQPVKALLSLVQSQSSLPISISFLQAELLVAMHEYSQALPQQAYLSVGRCFQMSRAFGWQDKLHWSPDEMATMPKILKLHSILWWAMVYIDDHLHVAYQELKFPLHAPTLGLDFEIPRPEAFDQFAPSALQLQIQGIGAYRDGNSHHIDGMVFPEATSAFNLNTGLRQLENPLTSPEDHEQFSEELSDAVWQHTLDIFQAPWSTRDRSGAMGTNLIAMLKLNQPGLRAGSMGTGPRFSSPAEKIRKTIEYLHNEAANLADFQERLARGRVAPFWAFAMYYASLLLISHGETELHTADWLQKVLDMKNLLQICAGRWKIAERYVYLLDQHLRARLGNYVG</sequence>
<feature type="domain" description="Zn(2)-C6 fungal-type" evidence="6">
    <location>
        <begin position="22"/>
        <end position="52"/>
    </location>
</feature>
<dbReference type="SUPFAM" id="SSF57701">
    <property type="entry name" value="Zn2/Cys6 DNA-binding domain"/>
    <property type="match status" value="1"/>
</dbReference>
<evidence type="ECO:0000259" key="6">
    <source>
        <dbReference type="PROSITE" id="PS50048"/>
    </source>
</evidence>
<dbReference type="GO" id="GO:0008270">
    <property type="term" value="F:zinc ion binding"/>
    <property type="evidence" value="ECO:0007669"/>
    <property type="project" value="InterPro"/>
</dbReference>
<reference evidence="7" key="1">
    <citation type="submission" date="2023-06" db="EMBL/GenBank/DDBJ databases">
        <title>Genome-scale phylogeny and comparative genomics of the fungal order Sordariales.</title>
        <authorList>
            <consortium name="Lawrence Berkeley National Laboratory"/>
            <person name="Hensen N."/>
            <person name="Bonometti L."/>
            <person name="Westerberg I."/>
            <person name="Brannstrom I.O."/>
            <person name="Guillou S."/>
            <person name="Cros-Aarteil S."/>
            <person name="Calhoun S."/>
            <person name="Haridas S."/>
            <person name="Kuo A."/>
            <person name="Mondo S."/>
            <person name="Pangilinan J."/>
            <person name="Riley R."/>
            <person name="Labutti K."/>
            <person name="Andreopoulos B."/>
            <person name="Lipzen A."/>
            <person name="Chen C."/>
            <person name="Yanf M."/>
            <person name="Daum C."/>
            <person name="Ng V."/>
            <person name="Clum A."/>
            <person name="Steindorff A."/>
            <person name="Ohm R."/>
            <person name="Martin F."/>
            <person name="Silar P."/>
            <person name="Natvig D."/>
            <person name="Lalanne C."/>
            <person name="Gautier V."/>
            <person name="Ament-Velasquez S.L."/>
            <person name="Kruys A."/>
            <person name="Hutchinson M.I."/>
            <person name="Powell A.J."/>
            <person name="Barry K."/>
            <person name="Miller A.N."/>
            <person name="Grigoriev I.V."/>
            <person name="Debuchy R."/>
            <person name="Gladieux P."/>
            <person name="Thoren M.H."/>
            <person name="Johannesson H."/>
        </authorList>
    </citation>
    <scope>NUCLEOTIDE SEQUENCE</scope>
    <source>
        <strain evidence="7">CBS 540.89</strain>
    </source>
</reference>
<keyword evidence="5" id="KW-0539">Nucleus</keyword>
<keyword evidence="3" id="KW-0805">Transcription regulation</keyword>
<protein>
    <recommendedName>
        <fullName evidence="6">Zn(2)-C6 fungal-type domain-containing protein</fullName>
    </recommendedName>
</protein>
<dbReference type="AlphaFoldDB" id="A0AA40K6M0"/>
<dbReference type="Gene3D" id="4.10.240.10">
    <property type="entry name" value="Zn(2)-C6 fungal-type DNA-binding domain"/>
    <property type="match status" value="1"/>
</dbReference>
<organism evidence="7 8">
    <name type="scientific">Apiosordaria backusii</name>
    <dbReference type="NCBI Taxonomy" id="314023"/>
    <lineage>
        <taxon>Eukaryota</taxon>
        <taxon>Fungi</taxon>
        <taxon>Dikarya</taxon>
        <taxon>Ascomycota</taxon>
        <taxon>Pezizomycotina</taxon>
        <taxon>Sordariomycetes</taxon>
        <taxon>Sordariomycetidae</taxon>
        <taxon>Sordariales</taxon>
        <taxon>Lasiosphaeriaceae</taxon>
        <taxon>Apiosordaria</taxon>
    </lineage>
</organism>
<dbReference type="SMART" id="SM00066">
    <property type="entry name" value="GAL4"/>
    <property type="match status" value="1"/>
</dbReference>
<dbReference type="InterPro" id="IPR001138">
    <property type="entry name" value="Zn2Cys6_DnaBD"/>
</dbReference>
<name>A0AA40K6M0_9PEZI</name>
<dbReference type="InterPro" id="IPR036864">
    <property type="entry name" value="Zn2-C6_fun-type_DNA-bd_sf"/>
</dbReference>
<evidence type="ECO:0000256" key="5">
    <source>
        <dbReference type="ARBA" id="ARBA00023242"/>
    </source>
</evidence>
<accession>A0AA40K6M0</accession>
<dbReference type="InterPro" id="IPR007219">
    <property type="entry name" value="XnlR_reg_dom"/>
</dbReference>
<dbReference type="CDD" id="cd12148">
    <property type="entry name" value="fungal_TF_MHR"/>
    <property type="match status" value="1"/>
</dbReference>
<dbReference type="PANTHER" id="PTHR47338:SF20">
    <property type="entry name" value="ZN(II)2CYS6 TRANSCRIPTION FACTOR (EUROFUNG)"/>
    <property type="match status" value="1"/>
</dbReference>
<keyword evidence="8" id="KW-1185">Reference proteome</keyword>
<dbReference type="PROSITE" id="PS00463">
    <property type="entry name" value="ZN2_CY6_FUNGAL_1"/>
    <property type="match status" value="1"/>
</dbReference>
<evidence type="ECO:0000313" key="7">
    <source>
        <dbReference type="EMBL" id="KAK0747929.1"/>
    </source>
</evidence>
<dbReference type="PANTHER" id="PTHR47338">
    <property type="entry name" value="ZN(II)2CYS6 TRANSCRIPTION FACTOR (EUROFUNG)-RELATED"/>
    <property type="match status" value="1"/>
</dbReference>
<evidence type="ECO:0000256" key="2">
    <source>
        <dbReference type="ARBA" id="ARBA00022723"/>
    </source>
</evidence>
<gene>
    <name evidence="7" type="ORF">B0T21DRAFT_406490</name>
</gene>
<proteinExistence type="predicted"/>
<dbReference type="GO" id="GO:0000981">
    <property type="term" value="F:DNA-binding transcription factor activity, RNA polymerase II-specific"/>
    <property type="evidence" value="ECO:0007669"/>
    <property type="project" value="InterPro"/>
</dbReference>
<dbReference type="Proteomes" id="UP001172159">
    <property type="component" value="Unassembled WGS sequence"/>
</dbReference>
<dbReference type="GO" id="GO:0003677">
    <property type="term" value="F:DNA binding"/>
    <property type="evidence" value="ECO:0007669"/>
    <property type="project" value="InterPro"/>
</dbReference>
<dbReference type="GO" id="GO:0005634">
    <property type="term" value="C:nucleus"/>
    <property type="evidence" value="ECO:0007669"/>
    <property type="project" value="UniProtKB-SubCell"/>
</dbReference>